<dbReference type="Proteomes" id="UP000058925">
    <property type="component" value="Chromosome"/>
</dbReference>
<dbReference type="KEGG" id="taa:NMY3_00034"/>
<protein>
    <submittedName>
        <fullName evidence="2">Uncharacterized protein</fullName>
    </submittedName>
</protein>
<evidence type="ECO:0000256" key="1">
    <source>
        <dbReference type="SAM" id="Coils"/>
    </source>
</evidence>
<evidence type="ECO:0000313" key="2">
    <source>
        <dbReference type="EMBL" id="ALI34248.1"/>
    </source>
</evidence>
<feature type="coiled-coil region" evidence="1">
    <location>
        <begin position="366"/>
        <end position="393"/>
    </location>
</feature>
<evidence type="ECO:0000313" key="3">
    <source>
        <dbReference type="Proteomes" id="UP000058925"/>
    </source>
</evidence>
<dbReference type="GeneID" id="60420262"/>
<keyword evidence="1" id="KW-0175">Coiled coil</keyword>
<dbReference type="AlphaFoldDB" id="A0A654LSB4"/>
<organism evidence="2 3">
    <name type="scientific">Candidatus Nitrosocosmicus oleophilus</name>
    <dbReference type="NCBI Taxonomy" id="1353260"/>
    <lineage>
        <taxon>Archaea</taxon>
        <taxon>Nitrososphaerota</taxon>
        <taxon>Nitrososphaeria</taxon>
        <taxon>Nitrososphaerales</taxon>
        <taxon>Nitrososphaeraceae</taxon>
        <taxon>Candidatus Nitrosocosmicus</taxon>
    </lineage>
</organism>
<reference evidence="3" key="1">
    <citation type="submission" date="2015-10" db="EMBL/GenBank/DDBJ databases">
        <title>Niche specialization of a soil ammonia-oxidizing archaeon, Candidatus Nitrosocosmicus oleophilus.</title>
        <authorList>
            <person name="Jung M.-Y."/>
            <person name="Rhee S.-K."/>
        </authorList>
    </citation>
    <scope>NUCLEOTIDE SEQUENCE [LARGE SCALE GENOMIC DNA]</scope>
    <source>
        <strain evidence="3">MY3</strain>
    </source>
</reference>
<proteinExistence type="predicted"/>
<dbReference type="EMBL" id="CP012850">
    <property type="protein sequence ID" value="ALI34248.1"/>
    <property type="molecule type" value="Genomic_DNA"/>
</dbReference>
<name>A0A654LSB4_9ARCH</name>
<gene>
    <name evidence="2" type="ORF">NMY3_00034</name>
</gene>
<dbReference type="OrthoDB" id="11962at2157"/>
<keyword evidence="3" id="KW-1185">Reference proteome</keyword>
<dbReference type="RefSeq" id="WP_196816945.1">
    <property type="nucleotide sequence ID" value="NZ_CP012850.1"/>
</dbReference>
<feature type="coiled-coil region" evidence="1">
    <location>
        <begin position="188"/>
        <end position="215"/>
    </location>
</feature>
<accession>A0A654LSB4</accession>
<sequence>MGINDEFEELDHHASEQNLLEVIRNETIGLDRGKNGCGLFRSSYQALAKKRRNNDTIAKNDIHHFIENIYNNCKKYNIKPFEFIGFIKDLFDFYPSLEYKFTSGINKNSDLSLSTDSENKSINTINSTRAPNGEYDNDILQNLEIKGNASTKQTNGSAGVSIEIPFISQVSYYINQIKLECKEREQYRNSLEIEISVLENKKSTQNNDLREINSKNKTILSHLRWYHFSKQDLSENHNMNLDEEIPFFSSIINDFKTYNYNIVDILKVYKQNQSLRKDREHIQNDIDLNAPILQSLLKQIASLNSQLDVSRITMKTYWELDVMGFNSKSLKQLHSMIIEIALANDIPVWDAVTKFLTDVENQDDFKLGFETKIKELTTTREKLESEAPQYKSNLQTKPRGSFFVVSYE</sequence>